<evidence type="ECO:0000256" key="5">
    <source>
        <dbReference type="ARBA" id="ARBA00022777"/>
    </source>
</evidence>
<evidence type="ECO:0000259" key="9">
    <source>
        <dbReference type="PROSITE" id="PS50112"/>
    </source>
</evidence>
<dbReference type="Gene3D" id="1.10.287.130">
    <property type="match status" value="1"/>
</dbReference>
<dbReference type="InterPro" id="IPR005467">
    <property type="entry name" value="His_kinase_dom"/>
</dbReference>
<evidence type="ECO:0000256" key="3">
    <source>
        <dbReference type="ARBA" id="ARBA00022553"/>
    </source>
</evidence>
<comment type="catalytic activity">
    <reaction evidence="1">
        <text>ATP + protein L-histidine = ADP + protein N-phospho-L-histidine.</text>
        <dbReference type="EC" id="2.7.13.3"/>
    </reaction>
</comment>
<evidence type="ECO:0000259" key="8">
    <source>
        <dbReference type="PROSITE" id="PS50110"/>
    </source>
</evidence>
<dbReference type="RefSeq" id="WP_096431632.1">
    <property type="nucleotide sequence ID" value="NZ_AP018042.1"/>
</dbReference>
<dbReference type="Pfam" id="PF00512">
    <property type="entry name" value="HisKA"/>
    <property type="match status" value="1"/>
</dbReference>
<dbReference type="InterPro" id="IPR036097">
    <property type="entry name" value="HisK_dim/P_sf"/>
</dbReference>
<reference evidence="10 11" key="1">
    <citation type="journal article" date="2018" name="Mar. Genomics">
        <title>Complete genome sequence of Marinifilaceae bacterium strain SPP2, isolated from the Antarctic marine sediment.</title>
        <authorList>
            <person name="Watanabe M."/>
            <person name="Kojima H."/>
            <person name="Fukui M."/>
        </authorList>
    </citation>
    <scope>NUCLEOTIDE SEQUENCE [LARGE SCALE GENOMIC DNA]</scope>
    <source>
        <strain evidence="10 11">SPP2</strain>
    </source>
</reference>
<feature type="domain" description="PAS" evidence="9">
    <location>
        <begin position="23"/>
        <end position="80"/>
    </location>
</feature>
<organism evidence="10 11">
    <name type="scientific">Labilibaculum antarcticum</name>
    <dbReference type="NCBI Taxonomy" id="1717717"/>
    <lineage>
        <taxon>Bacteria</taxon>
        <taxon>Pseudomonadati</taxon>
        <taxon>Bacteroidota</taxon>
        <taxon>Bacteroidia</taxon>
        <taxon>Marinilabiliales</taxon>
        <taxon>Marinifilaceae</taxon>
        <taxon>Labilibaculum</taxon>
    </lineage>
</organism>
<dbReference type="Gene3D" id="3.30.450.20">
    <property type="entry name" value="PAS domain"/>
    <property type="match status" value="1"/>
</dbReference>
<dbReference type="Pfam" id="PF00072">
    <property type="entry name" value="Response_reg"/>
    <property type="match status" value="1"/>
</dbReference>
<keyword evidence="3 6" id="KW-0597">Phosphoprotein</keyword>
<dbReference type="PROSITE" id="PS50112">
    <property type="entry name" value="PAS"/>
    <property type="match status" value="1"/>
</dbReference>
<dbReference type="InterPro" id="IPR013655">
    <property type="entry name" value="PAS_fold_3"/>
</dbReference>
<name>A0A1Y1CPH4_9BACT</name>
<dbReference type="InterPro" id="IPR003594">
    <property type="entry name" value="HATPase_dom"/>
</dbReference>
<dbReference type="GO" id="GO:0009927">
    <property type="term" value="F:histidine phosphotransfer kinase activity"/>
    <property type="evidence" value="ECO:0007669"/>
    <property type="project" value="TreeGrafter"/>
</dbReference>
<dbReference type="OrthoDB" id="9796457at2"/>
<keyword evidence="11" id="KW-1185">Reference proteome</keyword>
<dbReference type="GO" id="GO:0000155">
    <property type="term" value="F:phosphorelay sensor kinase activity"/>
    <property type="evidence" value="ECO:0007669"/>
    <property type="project" value="InterPro"/>
</dbReference>
<proteinExistence type="predicted"/>
<dbReference type="Pfam" id="PF08447">
    <property type="entry name" value="PAS_3"/>
    <property type="match status" value="1"/>
</dbReference>
<dbReference type="InterPro" id="IPR004358">
    <property type="entry name" value="Sig_transdc_His_kin-like_C"/>
</dbReference>
<dbReference type="GO" id="GO:0005886">
    <property type="term" value="C:plasma membrane"/>
    <property type="evidence" value="ECO:0007669"/>
    <property type="project" value="TreeGrafter"/>
</dbReference>
<dbReference type="Gene3D" id="3.30.565.10">
    <property type="entry name" value="Histidine kinase-like ATPase, C-terminal domain"/>
    <property type="match status" value="1"/>
</dbReference>
<gene>
    <name evidence="10" type="ORF">ALGA_3554</name>
</gene>
<dbReference type="PANTHER" id="PTHR43047">
    <property type="entry name" value="TWO-COMPONENT HISTIDINE PROTEIN KINASE"/>
    <property type="match status" value="1"/>
</dbReference>
<evidence type="ECO:0000313" key="10">
    <source>
        <dbReference type="EMBL" id="BAX81852.1"/>
    </source>
</evidence>
<feature type="domain" description="Response regulatory" evidence="8">
    <location>
        <begin position="390"/>
        <end position="505"/>
    </location>
</feature>
<dbReference type="Pfam" id="PF02518">
    <property type="entry name" value="HATPase_c"/>
    <property type="match status" value="1"/>
</dbReference>
<dbReference type="Gene3D" id="3.40.50.2300">
    <property type="match status" value="1"/>
</dbReference>
<dbReference type="SMART" id="SM00387">
    <property type="entry name" value="HATPase_c"/>
    <property type="match status" value="1"/>
</dbReference>
<keyword evidence="5 10" id="KW-0418">Kinase</keyword>
<dbReference type="SMART" id="SM00448">
    <property type="entry name" value="REC"/>
    <property type="match status" value="1"/>
</dbReference>
<dbReference type="PANTHER" id="PTHR43047:SF72">
    <property type="entry name" value="OSMOSENSING HISTIDINE PROTEIN KINASE SLN1"/>
    <property type="match status" value="1"/>
</dbReference>
<evidence type="ECO:0000256" key="1">
    <source>
        <dbReference type="ARBA" id="ARBA00000085"/>
    </source>
</evidence>
<dbReference type="EC" id="2.7.13.3" evidence="2"/>
<evidence type="ECO:0000313" key="11">
    <source>
        <dbReference type="Proteomes" id="UP000218267"/>
    </source>
</evidence>
<evidence type="ECO:0000256" key="4">
    <source>
        <dbReference type="ARBA" id="ARBA00022679"/>
    </source>
</evidence>
<evidence type="ECO:0000256" key="6">
    <source>
        <dbReference type="PROSITE-ProRule" id="PRU00169"/>
    </source>
</evidence>
<dbReference type="SUPFAM" id="SSF55874">
    <property type="entry name" value="ATPase domain of HSP90 chaperone/DNA topoisomerase II/histidine kinase"/>
    <property type="match status" value="1"/>
</dbReference>
<evidence type="ECO:0000259" key="7">
    <source>
        <dbReference type="PROSITE" id="PS50109"/>
    </source>
</evidence>
<dbReference type="InterPro" id="IPR000014">
    <property type="entry name" value="PAS"/>
</dbReference>
<dbReference type="InterPro" id="IPR003661">
    <property type="entry name" value="HisK_dim/P_dom"/>
</dbReference>
<dbReference type="Proteomes" id="UP000218267">
    <property type="component" value="Chromosome"/>
</dbReference>
<dbReference type="InterPro" id="IPR035965">
    <property type="entry name" value="PAS-like_dom_sf"/>
</dbReference>
<feature type="modified residue" description="4-aspartylphosphate" evidence="6">
    <location>
        <position position="440"/>
    </location>
</feature>
<dbReference type="CDD" id="cd17546">
    <property type="entry name" value="REC_hyHK_CKI1_RcsC-like"/>
    <property type="match status" value="1"/>
</dbReference>
<keyword evidence="4" id="KW-0808">Transferase</keyword>
<protein>
    <recommendedName>
        <fullName evidence="2">histidine kinase</fullName>
        <ecNumber evidence="2">2.7.13.3</ecNumber>
    </recommendedName>
</protein>
<dbReference type="InterPro" id="IPR001789">
    <property type="entry name" value="Sig_transdc_resp-reg_receiver"/>
</dbReference>
<dbReference type="CDD" id="cd00082">
    <property type="entry name" value="HisKA"/>
    <property type="match status" value="1"/>
</dbReference>
<dbReference type="PRINTS" id="PR00344">
    <property type="entry name" value="BCTRLSENSOR"/>
</dbReference>
<dbReference type="SMART" id="SM00388">
    <property type="entry name" value="HisKA"/>
    <property type="match status" value="1"/>
</dbReference>
<dbReference type="AlphaFoldDB" id="A0A1Y1CPH4"/>
<dbReference type="SUPFAM" id="SSF52172">
    <property type="entry name" value="CheY-like"/>
    <property type="match status" value="1"/>
</dbReference>
<dbReference type="InterPro" id="IPR036890">
    <property type="entry name" value="HATPase_C_sf"/>
</dbReference>
<sequence>MKIDTSLQIRQLDKIHRIAGIGYWIYNYNSNEMWWSNITYSILGYDKQDFTPNRQNLAKHIHPEDLEFFLISLQQMTKQAIEIEFRFFKKGELRLGKITGEVYDDSNEGLIEEVLFQDITDIKIKEYEIARAWNKALEAENLKNSFLANMSHELRTPLNSIIGFSELLESCNSDDSVNKFASTIKASGVQLLRIIEDILKVSMLESRVSKPIKRNFHLNQMLLDIKENSLELLHDSNKEHIELLLNFGLDSTNDIIKSDQIKIRSIFKNLIHNAIKFTETGSITCSYKIVKDTIHFSVTDTGVGIPSEYENQVFKRFRQVNESGKKFYGGTGLGMYISRLELELLGGKIWFVSEKNLGTTINFTIPNILTSDNQTEEDNSSGNYNWENYTVIIAEDQITNFKILEAYLQKTNINILWAKNGQEVIKACSQNPEINIVLMDINMPYTNGLDATRIIKEKRPNLTIIAQTAYALIGDKEKSLEAGCSDHLAKPIRKSDLLESMAKFLP</sequence>
<reference evidence="11" key="2">
    <citation type="journal article" date="2020" name="Antonie Van Leeuwenhoek">
        <title>Labilibaculum antarcticum sp. nov., a novel facultative anaerobic, psychrotorelant bacterium isolated from marine sediment of Antarctica.</title>
        <authorList>
            <person name="Watanabe M."/>
            <person name="Kojima H."/>
            <person name="Fukui M."/>
        </authorList>
    </citation>
    <scope>NUCLEOTIDE SEQUENCE [LARGE SCALE GENOMIC DNA]</scope>
    <source>
        <strain evidence="11">SPP2</strain>
    </source>
</reference>
<dbReference type="PROSITE" id="PS50110">
    <property type="entry name" value="RESPONSE_REGULATORY"/>
    <property type="match status" value="1"/>
</dbReference>
<feature type="domain" description="Histidine kinase" evidence="7">
    <location>
        <begin position="149"/>
        <end position="369"/>
    </location>
</feature>
<dbReference type="SUPFAM" id="SSF55785">
    <property type="entry name" value="PYP-like sensor domain (PAS domain)"/>
    <property type="match status" value="1"/>
</dbReference>
<dbReference type="InterPro" id="IPR011006">
    <property type="entry name" value="CheY-like_superfamily"/>
</dbReference>
<dbReference type="EMBL" id="AP018042">
    <property type="protein sequence ID" value="BAX81852.1"/>
    <property type="molecule type" value="Genomic_DNA"/>
</dbReference>
<evidence type="ECO:0000256" key="2">
    <source>
        <dbReference type="ARBA" id="ARBA00012438"/>
    </source>
</evidence>
<dbReference type="KEGG" id="mbas:ALGA_3554"/>
<accession>A0A1Y1CPH4</accession>
<dbReference type="PROSITE" id="PS50109">
    <property type="entry name" value="HIS_KIN"/>
    <property type="match status" value="1"/>
</dbReference>
<dbReference type="SUPFAM" id="SSF47384">
    <property type="entry name" value="Homodimeric domain of signal transducing histidine kinase"/>
    <property type="match status" value="1"/>
</dbReference>